<feature type="region of interest" description="Disordered" evidence="1">
    <location>
        <begin position="74"/>
        <end position="95"/>
    </location>
</feature>
<protein>
    <submittedName>
        <fullName evidence="2">Uncharacterized protein</fullName>
    </submittedName>
</protein>
<gene>
    <name evidence="2" type="ORF">PHMEG_00030546</name>
</gene>
<accession>A0A225V027</accession>
<evidence type="ECO:0000256" key="1">
    <source>
        <dbReference type="SAM" id="MobiDB-lite"/>
    </source>
</evidence>
<organism evidence="2 3">
    <name type="scientific">Phytophthora megakarya</name>
    <dbReference type="NCBI Taxonomy" id="4795"/>
    <lineage>
        <taxon>Eukaryota</taxon>
        <taxon>Sar</taxon>
        <taxon>Stramenopiles</taxon>
        <taxon>Oomycota</taxon>
        <taxon>Peronosporomycetes</taxon>
        <taxon>Peronosporales</taxon>
        <taxon>Peronosporaceae</taxon>
        <taxon>Phytophthora</taxon>
    </lineage>
</organism>
<sequence>MENFDEEDDEVDDIIDTSVSTQAQDDESATYLTVVTDALAEAISSTDAVEKGKYEYKMKRLQFEKAQTEYQRQYDEEQADKRRGHEMAMEDRHLKADEDRDRRMYDFILILMKQR</sequence>
<name>A0A225V027_9STRA</name>
<dbReference type="Proteomes" id="UP000198211">
    <property type="component" value="Unassembled WGS sequence"/>
</dbReference>
<evidence type="ECO:0000313" key="2">
    <source>
        <dbReference type="EMBL" id="OWY98641.1"/>
    </source>
</evidence>
<evidence type="ECO:0000313" key="3">
    <source>
        <dbReference type="Proteomes" id="UP000198211"/>
    </source>
</evidence>
<proteinExistence type="predicted"/>
<comment type="caution">
    <text evidence="2">The sequence shown here is derived from an EMBL/GenBank/DDBJ whole genome shotgun (WGS) entry which is preliminary data.</text>
</comment>
<reference evidence="3" key="1">
    <citation type="submission" date="2017-03" db="EMBL/GenBank/DDBJ databases">
        <title>Phytopthora megakarya and P. palmivora, two closely related causual agents of cacao black pod achieved similar genome size and gene model numbers by different mechanisms.</title>
        <authorList>
            <person name="Ali S."/>
            <person name="Shao J."/>
            <person name="Larry D.J."/>
            <person name="Kronmiller B."/>
            <person name="Shen D."/>
            <person name="Strem M.D."/>
            <person name="Melnick R.L."/>
            <person name="Guiltinan M.J."/>
            <person name="Tyler B.M."/>
            <person name="Meinhardt L.W."/>
            <person name="Bailey B.A."/>
        </authorList>
    </citation>
    <scope>NUCLEOTIDE SEQUENCE [LARGE SCALE GENOMIC DNA]</scope>
    <source>
        <strain evidence="3">zdho120</strain>
    </source>
</reference>
<dbReference type="OrthoDB" id="124103at2759"/>
<dbReference type="EMBL" id="NBNE01009211">
    <property type="protein sequence ID" value="OWY98641.1"/>
    <property type="molecule type" value="Genomic_DNA"/>
</dbReference>
<keyword evidence="3" id="KW-1185">Reference proteome</keyword>
<dbReference type="AlphaFoldDB" id="A0A225V027"/>